<dbReference type="Gene3D" id="3.40.50.880">
    <property type="match status" value="1"/>
</dbReference>
<proteinExistence type="inferred from homology"/>
<dbReference type="HAMAP" id="MF_00295">
    <property type="entry name" value="MetA_acyltransf"/>
    <property type="match status" value="1"/>
</dbReference>
<evidence type="ECO:0000256" key="2">
    <source>
        <dbReference type="ARBA" id="ARBA00022679"/>
    </source>
</evidence>
<evidence type="ECO:0000313" key="6">
    <source>
        <dbReference type="Proteomes" id="UP000051790"/>
    </source>
</evidence>
<feature type="binding site" evidence="4">
    <location>
        <position position="253"/>
    </location>
    <ligand>
        <name>substrate</name>
    </ligand>
</feature>
<gene>
    <name evidence="4" type="primary">metAA</name>
    <name evidence="5" type="ORF">FD01_GL002305</name>
</gene>
<feature type="site" description="Important for substrate specificity" evidence="4">
    <location>
        <position position="199"/>
    </location>
</feature>
<sequence length="302" mass="33870">MFIGNNKQNSGGTTQKRPVIKLITGRFFYFNKEDLHMATISILTGLTQNTLVPSADALHLLVLNLMPNRAVTERQLANVFAQGKQDVALTFCLPSTHHINKNATQIRQAYATFDQVEAQYFDGLIVTGAPLDQLEFEQVDFWPEFRRILTWRKAHTKGALFICWGAYAAGELDGVFHGKQLAQKISGIYTTDGLTMPHSRYFTIPLASVVRGNVLAGSQALGATLISDSASNSWYLAGHLEYQTGTLRAEYYRDLHKDPHTPLPAHYFDSDLQPQNTWHDQATQVYTSWLNTLTTARRQAHG</sequence>
<dbReference type="InterPro" id="IPR033752">
    <property type="entry name" value="MetA_family"/>
</dbReference>
<evidence type="ECO:0000313" key="5">
    <source>
        <dbReference type="EMBL" id="KRL52498.1"/>
    </source>
</evidence>
<dbReference type="InterPro" id="IPR029062">
    <property type="entry name" value="Class_I_gatase-like"/>
</dbReference>
<comment type="pathway">
    <text evidence="4">Amino-acid biosynthesis; L-methionine biosynthesis via de novo pathway; O-acetyl-L-homoserine from L-homoserine: step 1/1.</text>
</comment>
<accession>A0A0R1RE78</accession>
<dbReference type="PANTHER" id="PTHR20919:SF0">
    <property type="entry name" value="HOMOSERINE O-SUCCINYLTRANSFERASE"/>
    <property type="match status" value="1"/>
</dbReference>
<dbReference type="GO" id="GO:0008899">
    <property type="term" value="F:homoserine O-succinyltransferase activity"/>
    <property type="evidence" value="ECO:0007669"/>
    <property type="project" value="UniProtKB-UniRule"/>
</dbReference>
<keyword evidence="1 4" id="KW-0028">Amino-acid biosynthesis</keyword>
<name>A0A0R1RE78_9LACO</name>
<comment type="caution">
    <text evidence="5">The sequence shown here is derived from an EMBL/GenBank/DDBJ whole genome shotgun (WGS) entry which is preliminary data.</text>
</comment>
<comment type="subcellular location">
    <subcellularLocation>
        <location evidence="4">Cytoplasm</location>
    </subcellularLocation>
</comment>
<dbReference type="Pfam" id="PF04204">
    <property type="entry name" value="HTS"/>
    <property type="match status" value="1"/>
</dbReference>
<dbReference type="AlphaFoldDB" id="A0A0R1RE78"/>
<comment type="function">
    <text evidence="4">Transfers an acetyl group from acetyl-CoA to L-homoserine, forming acetyl-L-homoserine.</text>
</comment>
<keyword evidence="4" id="KW-0486">Methionine biosynthesis</keyword>
<dbReference type="SUPFAM" id="SSF52317">
    <property type="entry name" value="Class I glutamine amidotransferase-like"/>
    <property type="match status" value="1"/>
</dbReference>
<feature type="active site" description="Acyl-thioester intermediate" evidence="4">
    <location>
        <position position="163"/>
    </location>
</feature>
<comment type="catalytic activity">
    <reaction evidence="4">
        <text>L-homoserine + acetyl-CoA = O-acetyl-L-homoserine + CoA</text>
        <dbReference type="Rhea" id="RHEA:13701"/>
        <dbReference type="ChEBI" id="CHEBI:57287"/>
        <dbReference type="ChEBI" id="CHEBI:57288"/>
        <dbReference type="ChEBI" id="CHEBI:57476"/>
        <dbReference type="ChEBI" id="CHEBI:57716"/>
        <dbReference type="EC" id="2.3.1.31"/>
    </reaction>
</comment>
<dbReference type="EC" id="2.3.1.31" evidence="4"/>
<dbReference type="PANTHER" id="PTHR20919">
    <property type="entry name" value="HOMOSERINE O-SUCCINYLTRANSFERASE"/>
    <property type="match status" value="1"/>
</dbReference>
<organism evidence="5 6">
    <name type="scientific">Lacticaseibacillus manihotivorans DSM 13343 = JCM 12514</name>
    <dbReference type="NCBI Taxonomy" id="1423769"/>
    <lineage>
        <taxon>Bacteria</taxon>
        <taxon>Bacillati</taxon>
        <taxon>Bacillota</taxon>
        <taxon>Bacilli</taxon>
        <taxon>Lactobacillales</taxon>
        <taxon>Lactobacillaceae</taxon>
        <taxon>Lacticaseibacillus</taxon>
    </lineage>
</organism>
<comment type="caution">
    <text evidence="4">Lacks conserved residue(s) required for the propagation of feature annotation.</text>
</comment>
<feature type="binding site" evidence="4">
    <location>
        <position position="184"/>
    </location>
    <ligand>
        <name>substrate</name>
    </ligand>
</feature>
<dbReference type="GO" id="GO:0009086">
    <property type="term" value="P:methionine biosynthetic process"/>
    <property type="evidence" value="ECO:0007669"/>
    <property type="project" value="UniProtKB-UniRule"/>
</dbReference>
<dbReference type="GO" id="GO:0004414">
    <property type="term" value="F:homoserine O-acetyltransferase activity"/>
    <property type="evidence" value="ECO:0007669"/>
    <property type="project" value="UniProtKB-EC"/>
</dbReference>
<keyword evidence="6" id="KW-1185">Reference proteome</keyword>
<evidence type="ECO:0000256" key="1">
    <source>
        <dbReference type="ARBA" id="ARBA00022605"/>
    </source>
</evidence>
<keyword evidence="2 4" id="KW-0808">Transferase</keyword>
<dbReference type="GO" id="GO:0005737">
    <property type="term" value="C:cytoplasm"/>
    <property type="evidence" value="ECO:0007669"/>
    <property type="project" value="UniProtKB-SubCell"/>
</dbReference>
<dbReference type="Proteomes" id="UP000051790">
    <property type="component" value="Unassembled WGS sequence"/>
</dbReference>
<dbReference type="PATRIC" id="fig|1423769.4.peg.2490"/>
<evidence type="ECO:0000256" key="4">
    <source>
        <dbReference type="HAMAP-Rule" id="MF_00295"/>
    </source>
</evidence>
<feature type="active site" evidence="4">
    <location>
        <position position="241"/>
    </location>
</feature>
<feature type="active site" description="Proton acceptor" evidence="4">
    <location>
        <position position="239"/>
    </location>
</feature>
<dbReference type="EMBL" id="AZEU01000034">
    <property type="protein sequence ID" value="KRL52498.1"/>
    <property type="molecule type" value="Genomic_DNA"/>
</dbReference>
<evidence type="ECO:0000256" key="3">
    <source>
        <dbReference type="ARBA" id="ARBA00023315"/>
    </source>
</evidence>
<keyword evidence="4" id="KW-0963">Cytoplasm</keyword>
<keyword evidence="3 4" id="KW-0012">Acyltransferase</keyword>
<reference evidence="5 6" key="1">
    <citation type="journal article" date="2015" name="Genome Announc.">
        <title>Expanding the biotechnology potential of lactobacilli through comparative genomics of 213 strains and associated genera.</title>
        <authorList>
            <person name="Sun Z."/>
            <person name="Harris H.M."/>
            <person name="McCann A."/>
            <person name="Guo C."/>
            <person name="Argimon S."/>
            <person name="Zhang W."/>
            <person name="Yang X."/>
            <person name="Jeffery I.B."/>
            <person name="Cooney J.C."/>
            <person name="Kagawa T.F."/>
            <person name="Liu W."/>
            <person name="Song Y."/>
            <person name="Salvetti E."/>
            <person name="Wrobel A."/>
            <person name="Rasinkangas P."/>
            <person name="Parkhill J."/>
            <person name="Rea M.C."/>
            <person name="O'Sullivan O."/>
            <person name="Ritari J."/>
            <person name="Douillard F.P."/>
            <person name="Paul Ross R."/>
            <person name="Yang R."/>
            <person name="Briner A.E."/>
            <person name="Felis G.E."/>
            <person name="de Vos W.M."/>
            <person name="Barrangou R."/>
            <person name="Klaenhammer T.R."/>
            <person name="Caufield P.W."/>
            <person name="Cui Y."/>
            <person name="Zhang H."/>
            <person name="O'Toole P.W."/>
        </authorList>
    </citation>
    <scope>NUCLEOTIDE SEQUENCE [LARGE SCALE GENOMIC DNA]</scope>
    <source>
        <strain evidence="5 6">DSM 13343</strain>
    </source>
</reference>
<feature type="site" description="Important for acyl-CoA specificity" evidence="4">
    <location>
        <position position="132"/>
    </location>
</feature>
<comment type="similarity">
    <text evidence="4">Belongs to the MetA family.</text>
</comment>
<dbReference type="UniPathway" id="UPA00051">
    <property type="reaction ID" value="UER00074"/>
</dbReference>
<feature type="binding site" evidence="4">
    <location>
        <position position="199"/>
    </location>
    <ligand>
        <name>substrate</name>
    </ligand>
</feature>
<protein>
    <recommendedName>
        <fullName evidence="4">Homoserine O-acetyltransferase</fullName>
        <shortName evidence="4">HAT</shortName>
        <ecNumber evidence="4">2.3.1.31</ecNumber>
    </recommendedName>
    <alternativeName>
        <fullName evidence="4">Homoserine transacetylase</fullName>
        <shortName evidence="4">HTA</shortName>
    </alternativeName>
</protein>